<feature type="region of interest" description="Disordered" evidence="1">
    <location>
        <begin position="97"/>
        <end position="118"/>
    </location>
</feature>
<proteinExistence type="predicted"/>
<accession>A0ABV0JUI7</accession>
<evidence type="ECO:0000313" key="3">
    <source>
        <dbReference type="EMBL" id="MEP0866317.1"/>
    </source>
</evidence>
<name>A0ABV0JUI7_9CYAN</name>
<evidence type="ECO:0000313" key="4">
    <source>
        <dbReference type="Proteomes" id="UP001442494"/>
    </source>
</evidence>
<comment type="caution">
    <text evidence="3">The sequence shown here is derived from an EMBL/GenBank/DDBJ whole genome shotgun (WGS) entry which is preliminary data.</text>
</comment>
<evidence type="ECO:0000256" key="1">
    <source>
        <dbReference type="SAM" id="MobiDB-lite"/>
    </source>
</evidence>
<evidence type="ECO:0000256" key="2">
    <source>
        <dbReference type="SAM" id="SignalP"/>
    </source>
</evidence>
<dbReference type="RefSeq" id="WP_190424641.1">
    <property type="nucleotide sequence ID" value="NZ_JAMPKK010000041.1"/>
</dbReference>
<organism evidence="3 4">
    <name type="scientific">Funiculus sociatus GB2-A5</name>
    <dbReference type="NCBI Taxonomy" id="2933946"/>
    <lineage>
        <taxon>Bacteria</taxon>
        <taxon>Bacillati</taxon>
        <taxon>Cyanobacteriota</taxon>
        <taxon>Cyanophyceae</taxon>
        <taxon>Coleofasciculales</taxon>
        <taxon>Coleofasciculaceae</taxon>
        <taxon>Funiculus</taxon>
    </lineage>
</organism>
<feature type="signal peptide" evidence="2">
    <location>
        <begin position="1"/>
        <end position="23"/>
    </location>
</feature>
<protein>
    <submittedName>
        <fullName evidence="3">S-layer protein</fullName>
    </submittedName>
</protein>
<dbReference type="Proteomes" id="UP001442494">
    <property type="component" value="Unassembled WGS sequence"/>
</dbReference>
<gene>
    <name evidence="3" type="ORF">NDI37_17805</name>
</gene>
<keyword evidence="2" id="KW-0732">Signal</keyword>
<sequence length="118" mass="12825">MKLILLATATLLATFGFLAPLKAQNTEPFNSTTPSSQTPPTSDQVLEACSRDAADTLPNPYRDVSPSDWAYKAVLSMYYCGAYRGSISPAKVKPFLEQQVPRSSNPTETRGEVPQLEA</sequence>
<keyword evidence="4" id="KW-1185">Reference proteome</keyword>
<dbReference type="EMBL" id="JAMPKK010000041">
    <property type="protein sequence ID" value="MEP0866317.1"/>
    <property type="molecule type" value="Genomic_DNA"/>
</dbReference>
<feature type="chain" id="PRO_5047143032" evidence="2">
    <location>
        <begin position="24"/>
        <end position="118"/>
    </location>
</feature>
<reference evidence="3 4" key="1">
    <citation type="submission" date="2022-04" db="EMBL/GenBank/DDBJ databases">
        <title>Positive selection, recombination, and allopatry shape intraspecific diversity of widespread and dominant cyanobacteria.</title>
        <authorList>
            <person name="Wei J."/>
            <person name="Shu W."/>
            <person name="Hu C."/>
        </authorList>
    </citation>
    <scope>NUCLEOTIDE SEQUENCE [LARGE SCALE GENOMIC DNA]</scope>
    <source>
        <strain evidence="3 4">GB2-A5</strain>
    </source>
</reference>